<dbReference type="Proteomes" id="UP001189429">
    <property type="component" value="Unassembled WGS sequence"/>
</dbReference>
<evidence type="ECO:0000313" key="4">
    <source>
        <dbReference type="Proteomes" id="UP001189429"/>
    </source>
</evidence>
<feature type="non-terminal residue" evidence="3">
    <location>
        <position position="1"/>
    </location>
</feature>
<comment type="caution">
    <text evidence="3">The sequence shown here is derived from an EMBL/GenBank/DDBJ whole genome shotgun (WGS) entry which is preliminary data.</text>
</comment>
<evidence type="ECO:0000256" key="1">
    <source>
        <dbReference type="SAM" id="Coils"/>
    </source>
</evidence>
<name>A0ABN9TXM6_9DINO</name>
<dbReference type="SUPFAM" id="SSF56219">
    <property type="entry name" value="DNase I-like"/>
    <property type="match status" value="1"/>
</dbReference>
<keyword evidence="1" id="KW-0175">Coiled coil</keyword>
<evidence type="ECO:0000256" key="2">
    <source>
        <dbReference type="SAM" id="MobiDB-lite"/>
    </source>
</evidence>
<sequence length="673" mass="73162">APRLRGALLIQGRGRRKKAHKDANQGGPQPSHHQQPRGARARQKRPPWEITKQQRQDSELAALRKQADELTAAKTKAKLEALSDLKAELKKLAGGEQAASCVDAVEAKCTEPPKPKSITALQGQRNKLQGQHQKAVFRAQELEGQRAKLDKQISDAEKHATELKAKLESADAEIEHRHAAGCLGDGLEGLAKVLGQFKSTAVDSQHRLALLLAAVAGLGCARRWRGSWRPAADITFVQETRIRVGGREGLQRWHWKRGFDLDLAAGPSTGDGPRAVSGGVGIGVRQQLAVTMLATKCLQPHRVLSRTVKLGDRLAIDLASVYLRDGEGMSEANGDIPWDLAARLRVAQRSSVLAGDFNMGPLQAAAWATSAGRDVLHTGVATCRAGALAELDFAVIADELQPFVFSHGPVPGAPIGPRSPVLLELRGLHADATVQQLHRTARLPFDKAIGCFPRAPLPDSSRGEGAPPPCPKAAMKEWLRHDEAHLPPPFDLHGEGAEKFSGRAEGARFANVPLADAIRRRWAQLSSRATRAWGGLVSSLQRTDLLAARGDDSHSLHSHRSRLGTISIPDYDGSEAPLSRCELPKAATSSDAGLRRRPIEHARARRQASRRSDAAAACKQWQAVEHRFKEWLPLWCDTRRRGGLEEAASWNAPGQLPNLEADDLSYIRDTCYS</sequence>
<evidence type="ECO:0000313" key="3">
    <source>
        <dbReference type="EMBL" id="CAK0850506.1"/>
    </source>
</evidence>
<proteinExistence type="predicted"/>
<keyword evidence="4" id="KW-1185">Reference proteome</keyword>
<feature type="region of interest" description="Disordered" evidence="2">
    <location>
        <begin position="1"/>
        <end position="59"/>
    </location>
</feature>
<reference evidence="3" key="1">
    <citation type="submission" date="2023-10" db="EMBL/GenBank/DDBJ databases">
        <authorList>
            <person name="Chen Y."/>
            <person name="Shah S."/>
            <person name="Dougan E. K."/>
            <person name="Thang M."/>
            <person name="Chan C."/>
        </authorList>
    </citation>
    <scope>NUCLEOTIDE SEQUENCE [LARGE SCALE GENOMIC DNA]</scope>
</reference>
<feature type="region of interest" description="Disordered" evidence="2">
    <location>
        <begin position="586"/>
        <end position="611"/>
    </location>
</feature>
<accession>A0ABN9TXM6</accession>
<organism evidence="3 4">
    <name type="scientific">Prorocentrum cordatum</name>
    <dbReference type="NCBI Taxonomy" id="2364126"/>
    <lineage>
        <taxon>Eukaryota</taxon>
        <taxon>Sar</taxon>
        <taxon>Alveolata</taxon>
        <taxon>Dinophyceae</taxon>
        <taxon>Prorocentrales</taxon>
        <taxon>Prorocentraceae</taxon>
        <taxon>Prorocentrum</taxon>
    </lineage>
</organism>
<protein>
    <recommendedName>
        <fullName evidence="5">Endonuclease/exonuclease/phosphatase domain-containing protein</fullName>
    </recommendedName>
</protein>
<evidence type="ECO:0008006" key="5">
    <source>
        <dbReference type="Google" id="ProtNLM"/>
    </source>
</evidence>
<gene>
    <name evidence="3" type="ORF">PCOR1329_LOCUS42913</name>
</gene>
<feature type="compositionally biased region" description="Basic and acidic residues" evidence="2">
    <location>
        <begin position="593"/>
        <end position="602"/>
    </location>
</feature>
<feature type="coiled-coil region" evidence="1">
    <location>
        <begin position="139"/>
        <end position="173"/>
    </location>
</feature>
<dbReference type="EMBL" id="CAUYUJ010015159">
    <property type="protein sequence ID" value="CAK0850506.1"/>
    <property type="molecule type" value="Genomic_DNA"/>
</dbReference>
<dbReference type="InterPro" id="IPR036691">
    <property type="entry name" value="Endo/exonu/phosph_ase_sf"/>
</dbReference>